<dbReference type="Pfam" id="PF12804">
    <property type="entry name" value="NTP_transf_3"/>
    <property type="match status" value="1"/>
</dbReference>
<gene>
    <name evidence="2" type="ORF">H6G83_05230</name>
</gene>
<dbReference type="PANTHER" id="PTHR43777">
    <property type="entry name" value="MOLYBDENUM COFACTOR CYTIDYLYLTRANSFERASE"/>
    <property type="match status" value="1"/>
</dbReference>
<evidence type="ECO:0000313" key="3">
    <source>
        <dbReference type="Proteomes" id="UP000661112"/>
    </source>
</evidence>
<name>A0ABR8CYW3_9NOST</name>
<dbReference type="Proteomes" id="UP000661112">
    <property type="component" value="Unassembled WGS sequence"/>
</dbReference>
<reference evidence="2 3" key="1">
    <citation type="journal article" date="2020" name="ISME J.">
        <title>Comparative genomics reveals insights into cyanobacterial evolution and habitat adaptation.</title>
        <authorList>
            <person name="Chen M.Y."/>
            <person name="Teng W.K."/>
            <person name="Zhao L."/>
            <person name="Hu C.X."/>
            <person name="Zhou Y.K."/>
            <person name="Han B.P."/>
            <person name="Song L.R."/>
            <person name="Shu W.S."/>
        </authorList>
    </citation>
    <scope>NUCLEOTIDE SEQUENCE [LARGE SCALE GENOMIC DNA]</scope>
    <source>
        <strain evidence="2 3">FACHB-119</strain>
    </source>
</reference>
<feature type="domain" description="MobA-like NTP transferase" evidence="1">
    <location>
        <begin position="7"/>
        <end position="168"/>
    </location>
</feature>
<keyword evidence="3" id="KW-1185">Reference proteome</keyword>
<evidence type="ECO:0000313" key="2">
    <source>
        <dbReference type="EMBL" id="MBD2500027.1"/>
    </source>
</evidence>
<organism evidence="2 3">
    <name type="scientific">Anabaena azotica FACHB-119</name>
    <dbReference type="NCBI Taxonomy" id="947527"/>
    <lineage>
        <taxon>Bacteria</taxon>
        <taxon>Bacillati</taxon>
        <taxon>Cyanobacteriota</taxon>
        <taxon>Cyanophyceae</taxon>
        <taxon>Nostocales</taxon>
        <taxon>Nostocaceae</taxon>
        <taxon>Anabaena</taxon>
        <taxon>Anabaena azotica</taxon>
    </lineage>
</organism>
<proteinExistence type="predicted"/>
<protein>
    <submittedName>
        <fullName evidence="2">Nucleotidyltransferase family protein</fullName>
    </submittedName>
</protein>
<dbReference type="Gene3D" id="3.90.550.10">
    <property type="entry name" value="Spore Coat Polysaccharide Biosynthesis Protein SpsA, Chain A"/>
    <property type="match status" value="1"/>
</dbReference>
<accession>A0ABR8CYW3</accession>
<dbReference type="EMBL" id="JACJSG010000005">
    <property type="protein sequence ID" value="MBD2500027.1"/>
    <property type="molecule type" value="Genomic_DNA"/>
</dbReference>
<evidence type="ECO:0000259" key="1">
    <source>
        <dbReference type="Pfam" id="PF12804"/>
    </source>
</evidence>
<dbReference type="PANTHER" id="PTHR43777:SF1">
    <property type="entry name" value="MOLYBDENUM COFACTOR CYTIDYLYLTRANSFERASE"/>
    <property type="match status" value="1"/>
</dbReference>
<dbReference type="CDD" id="cd04182">
    <property type="entry name" value="GT_2_like_f"/>
    <property type="match status" value="1"/>
</dbReference>
<comment type="caution">
    <text evidence="2">The sequence shown here is derived from an EMBL/GenBank/DDBJ whole genome shotgun (WGS) entry which is preliminary data.</text>
</comment>
<dbReference type="InterPro" id="IPR029044">
    <property type="entry name" value="Nucleotide-diphossugar_trans"/>
</dbReference>
<dbReference type="InterPro" id="IPR025877">
    <property type="entry name" value="MobA-like_NTP_Trfase"/>
</dbReference>
<sequence>MSNIGIIILAAGASKRLGQPKQLLTYQGKSLIQQITKVAIDSQCRPIVVVLGAGAEMIEPHLINLDIHIVYNQHWSTGMASSIRCGLNAIGAIAPDIEAIILMLCDQPFVSLNLINQLIGEYQTTQSPIVASEYGGIQGVPALFHKTLFSELATLQGDIGARKTIRQHSSRCSSIPFSQGVIDIDTLEDYEQLPEHGNAIAKCK</sequence>
<dbReference type="SUPFAM" id="SSF53448">
    <property type="entry name" value="Nucleotide-diphospho-sugar transferases"/>
    <property type="match status" value="1"/>
</dbReference>
<dbReference type="RefSeq" id="WP_190468006.1">
    <property type="nucleotide sequence ID" value="NZ_JACJSG010000005.1"/>
</dbReference>